<gene>
    <name evidence="2" type="ORF">F8568_040950</name>
</gene>
<evidence type="ECO:0000313" key="2">
    <source>
        <dbReference type="EMBL" id="MWA06612.1"/>
    </source>
</evidence>
<keyword evidence="1" id="KW-0732">Signal</keyword>
<proteinExistence type="predicted"/>
<keyword evidence="3" id="KW-1185">Reference proteome</keyword>
<feature type="signal peptide" evidence="1">
    <location>
        <begin position="1"/>
        <end position="24"/>
    </location>
</feature>
<name>A0A6I4ML93_9ACTN</name>
<dbReference type="EMBL" id="WBMS02000054">
    <property type="protein sequence ID" value="MWA06612.1"/>
    <property type="molecule type" value="Genomic_DNA"/>
</dbReference>
<dbReference type="RefSeq" id="WP_151599287.1">
    <property type="nucleotide sequence ID" value="NZ_WBMS02000054.1"/>
</dbReference>
<protein>
    <submittedName>
        <fullName evidence="2">Uncharacterized protein</fullName>
    </submittedName>
</protein>
<dbReference type="AlphaFoldDB" id="A0A6I4ML93"/>
<reference evidence="2" key="1">
    <citation type="submission" date="2019-12" db="EMBL/GenBank/DDBJ databases">
        <title>Actinomadura physcomitrii sp. nov., a novel actinomycete isolated from moss [Physcomitrium sphaericum (Ludw) Fuernr].</title>
        <authorList>
            <person name="Zhuang X."/>
        </authorList>
    </citation>
    <scope>NUCLEOTIDE SEQUENCE [LARGE SCALE GENOMIC DNA]</scope>
    <source>
        <strain evidence="2">LD22</strain>
    </source>
</reference>
<feature type="chain" id="PRO_5026055159" evidence="1">
    <location>
        <begin position="25"/>
        <end position="185"/>
    </location>
</feature>
<evidence type="ECO:0000256" key="1">
    <source>
        <dbReference type="SAM" id="SignalP"/>
    </source>
</evidence>
<sequence length="185" mass="19931">MARHWTRAGLAAALACCLAAPSSAARSGPSVLDAVTTRQLTAAAGTLLQGRSEALVQRRARSHPDVPTEVLGVRISPRVARVQERAFRQLEHSNRAPVEGGPAYTGARTSLDARRALRAGDRITLDAVEHTVVRYGTGKSGTGRVTQSVPRRFDFRKRGDDIVLVGERVLDPNARPVNDPAPRSR</sequence>
<accession>A0A6I4ML93</accession>
<organism evidence="2 3">
    <name type="scientific">Actinomadura physcomitrii</name>
    <dbReference type="NCBI Taxonomy" id="2650748"/>
    <lineage>
        <taxon>Bacteria</taxon>
        <taxon>Bacillati</taxon>
        <taxon>Actinomycetota</taxon>
        <taxon>Actinomycetes</taxon>
        <taxon>Streptosporangiales</taxon>
        <taxon>Thermomonosporaceae</taxon>
        <taxon>Actinomadura</taxon>
    </lineage>
</organism>
<evidence type="ECO:0000313" key="3">
    <source>
        <dbReference type="Proteomes" id="UP000462055"/>
    </source>
</evidence>
<dbReference type="Proteomes" id="UP000462055">
    <property type="component" value="Unassembled WGS sequence"/>
</dbReference>
<comment type="caution">
    <text evidence="2">The sequence shown here is derived from an EMBL/GenBank/DDBJ whole genome shotgun (WGS) entry which is preliminary data.</text>
</comment>